<dbReference type="SUPFAM" id="SSF56784">
    <property type="entry name" value="HAD-like"/>
    <property type="match status" value="1"/>
</dbReference>
<dbReference type="FunFam" id="3.40.50.1000:FF:000029">
    <property type="entry name" value="3-deoxy-D-manno-octulosonate 8-phosphate phosphatase KdsC"/>
    <property type="match status" value="1"/>
</dbReference>
<dbReference type="InterPro" id="IPR036412">
    <property type="entry name" value="HAD-like_sf"/>
</dbReference>
<dbReference type="NCBIfam" id="TIGR01670">
    <property type="entry name" value="KdsC-phosphatas"/>
    <property type="match status" value="1"/>
</dbReference>
<evidence type="ECO:0000313" key="8">
    <source>
        <dbReference type="EMBL" id="HIU63840.1"/>
    </source>
</evidence>
<comment type="subunit">
    <text evidence="3">Homotetramer.</text>
</comment>
<dbReference type="Gene3D" id="3.40.50.1000">
    <property type="entry name" value="HAD superfamily/HAD-like"/>
    <property type="match status" value="1"/>
</dbReference>
<dbReference type="PANTHER" id="PTHR21485:SF3">
    <property type="entry name" value="N-ACYLNEURAMINATE CYTIDYLYLTRANSFERASE"/>
    <property type="match status" value="1"/>
</dbReference>
<comment type="caution">
    <text evidence="8">The sequence shown here is derived from an EMBL/GenBank/DDBJ whole genome shotgun (WGS) entry which is preliminary data.</text>
</comment>
<keyword evidence="5 8" id="KW-0378">Hydrolase</keyword>
<feature type="binding site" evidence="7">
    <location>
        <position position="13"/>
    </location>
    <ligand>
        <name>Mg(2+)</name>
        <dbReference type="ChEBI" id="CHEBI:18420"/>
    </ligand>
</feature>
<dbReference type="PIRSF" id="PIRSF006118">
    <property type="entry name" value="KDO8-P_Ptase"/>
    <property type="match status" value="1"/>
</dbReference>
<name>A0A9D1MPE7_9FIRM</name>
<dbReference type="PANTHER" id="PTHR21485">
    <property type="entry name" value="HAD SUPERFAMILY MEMBERS CMAS AND KDSC"/>
    <property type="match status" value="1"/>
</dbReference>
<dbReference type="SFLD" id="SFLDS00003">
    <property type="entry name" value="Haloacid_Dehalogenase"/>
    <property type="match status" value="1"/>
</dbReference>
<gene>
    <name evidence="8" type="ORF">IAB06_02190</name>
</gene>
<dbReference type="AlphaFoldDB" id="A0A9D1MPE7"/>
<evidence type="ECO:0000256" key="5">
    <source>
        <dbReference type="ARBA" id="ARBA00022801"/>
    </source>
</evidence>
<evidence type="ECO:0000256" key="4">
    <source>
        <dbReference type="ARBA" id="ARBA00022723"/>
    </source>
</evidence>
<comment type="cofactor">
    <cofactor evidence="1 7">
        <name>Mg(2+)</name>
        <dbReference type="ChEBI" id="CHEBI:18420"/>
    </cofactor>
</comment>
<dbReference type="CDD" id="cd01630">
    <property type="entry name" value="HAD_KDO-like"/>
    <property type="match status" value="1"/>
</dbReference>
<dbReference type="InterPro" id="IPR023214">
    <property type="entry name" value="HAD_sf"/>
</dbReference>
<dbReference type="GO" id="GO:0016788">
    <property type="term" value="F:hydrolase activity, acting on ester bonds"/>
    <property type="evidence" value="ECO:0007669"/>
    <property type="project" value="InterPro"/>
</dbReference>
<evidence type="ECO:0000256" key="1">
    <source>
        <dbReference type="ARBA" id="ARBA00001946"/>
    </source>
</evidence>
<organism evidence="8 9">
    <name type="scientific">Candidatus Avacidaminococcus intestinavium</name>
    <dbReference type="NCBI Taxonomy" id="2840684"/>
    <lineage>
        <taxon>Bacteria</taxon>
        <taxon>Bacillati</taxon>
        <taxon>Bacillota</taxon>
        <taxon>Negativicutes</taxon>
        <taxon>Acidaminococcales</taxon>
        <taxon>Acidaminococcaceae</taxon>
        <taxon>Acidaminococcaceae incertae sedis</taxon>
        <taxon>Candidatus Avacidaminococcus</taxon>
    </lineage>
</organism>
<sequence length="177" mass="18812">MAKSEKIKLLALDVDGVLTDGGLFIGAEGESAKKFHAQDGMGITCALRNGLLIALITGRQSKIVASRAAELNVTEVYQGVKNKAQLLTTLAEKHGLTLEEVAYMGDDLNDLPALVLAGLSCAPQNAVKEVKERVHYIAAASGGNGAVREIIEVILRARGLWKQIVADYIKEGQGDSQ</sequence>
<proteinExistence type="inferred from homology"/>
<dbReference type="SFLD" id="SFLDG01136">
    <property type="entry name" value="C1.6:_Phosphoserine_Phosphatas"/>
    <property type="match status" value="1"/>
</dbReference>
<evidence type="ECO:0000313" key="9">
    <source>
        <dbReference type="Proteomes" id="UP000824099"/>
    </source>
</evidence>
<comment type="similarity">
    <text evidence="2">Belongs to the KdsC family.</text>
</comment>
<dbReference type="InterPro" id="IPR050793">
    <property type="entry name" value="CMP-NeuNAc_synthase"/>
</dbReference>
<dbReference type="EMBL" id="DVNI01000031">
    <property type="protein sequence ID" value="HIU63840.1"/>
    <property type="molecule type" value="Genomic_DNA"/>
</dbReference>
<dbReference type="GO" id="GO:0046872">
    <property type="term" value="F:metal ion binding"/>
    <property type="evidence" value="ECO:0007669"/>
    <property type="project" value="UniProtKB-KW"/>
</dbReference>
<accession>A0A9D1MPE7</accession>
<protein>
    <submittedName>
        <fullName evidence="8">HAD hydrolase family protein</fullName>
    </submittedName>
</protein>
<reference evidence="8" key="2">
    <citation type="journal article" date="2021" name="PeerJ">
        <title>Extensive microbial diversity within the chicken gut microbiome revealed by metagenomics and culture.</title>
        <authorList>
            <person name="Gilroy R."/>
            <person name="Ravi A."/>
            <person name="Getino M."/>
            <person name="Pursley I."/>
            <person name="Horton D.L."/>
            <person name="Alikhan N.F."/>
            <person name="Baker D."/>
            <person name="Gharbi K."/>
            <person name="Hall N."/>
            <person name="Watson M."/>
            <person name="Adriaenssens E.M."/>
            <person name="Foster-Nyarko E."/>
            <person name="Jarju S."/>
            <person name="Secka A."/>
            <person name="Antonio M."/>
            <person name="Oren A."/>
            <person name="Chaudhuri R.R."/>
            <person name="La Ragione R."/>
            <person name="Hildebrand F."/>
            <person name="Pallen M.J."/>
        </authorList>
    </citation>
    <scope>NUCLEOTIDE SEQUENCE</scope>
    <source>
        <strain evidence="8">CHK160-1198</strain>
    </source>
</reference>
<dbReference type="Pfam" id="PF08282">
    <property type="entry name" value="Hydrolase_3"/>
    <property type="match status" value="1"/>
</dbReference>
<evidence type="ECO:0000256" key="7">
    <source>
        <dbReference type="PIRSR" id="PIRSR006118-2"/>
    </source>
</evidence>
<reference evidence="8" key="1">
    <citation type="submission" date="2020-10" db="EMBL/GenBank/DDBJ databases">
        <authorList>
            <person name="Gilroy R."/>
        </authorList>
    </citation>
    <scope>NUCLEOTIDE SEQUENCE</scope>
    <source>
        <strain evidence="8">CHK160-1198</strain>
    </source>
</reference>
<keyword evidence="4 7" id="KW-0479">Metal-binding</keyword>
<dbReference type="SFLD" id="SFLDG01138">
    <property type="entry name" value="C1.6.2:_Deoxy-d-mannose-octulo"/>
    <property type="match status" value="1"/>
</dbReference>
<dbReference type="Proteomes" id="UP000824099">
    <property type="component" value="Unassembled WGS sequence"/>
</dbReference>
<evidence type="ECO:0000256" key="3">
    <source>
        <dbReference type="ARBA" id="ARBA00011881"/>
    </source>
</evidence>
<feature type="binding site" evidence="7">
    <location>
        <position position="106"/>
    </location>
    <ligand>
        <name>Mg(2+)</name>
        <dbReference type="ChEBI" id="CHEBI:18420"/>
    </ligand>
</feature>
<dbReference type="GO" id="GO:0008781">
    <property type="term" value="F:N-acylneuraminate cytidylyltransferase activity"/>
    <property type="evidence" value="ECO:0007669"/>
    <property type="project" value="TreeGrafter"/>
</dbReference>
<feature type="binding site" evidence="7">
    <location>
        <position position="15"/>
    </location>
    <ligand>
        <name>substrate</name>
    </ligand>
</feature>
<dbReference type="InterPro" id="IPR010023">
    <property type="entry name" value="KdsC_fam"/>
</dbReference>
<evidence type="ECO:0000256" key="2">
    <source>
        <dbReference type="ARBA" id="ARBA00005893"/>
    </source>
</evidence>
<keyword evidence="6 7" id="KW-0460">Magnesium</keyword>
<evidence type="ECO:0000256" key="6">
    <source>
        <dbReference type="ARBA" id="ARBA00022842"/>
    </source>
</evidence>